<feature type="transmembrane region" description="Helical" evidence="1">
    <location>
        <begin position="73"/>
        <end position="89"/>
    </location>
</feature>
<feature type="transmembrane region" description="Helical" evidence="1">
    <location>
        <begin position="39"/>
        <end position="61"/>
    </location>
</feature>
<keyword evidence="1" id="KW-0472">Membrane</keyword>
<evidence type="ECO:0000256" key="1">
    <source>
        <dbReference type="SAM" id="Phobius"/>
    </source>
</evidence>
<reference evidence="2 3" key="1">
    <citation type="submission" date="2016-04" db="EMBL/GenBank/DDBJ databases">
        <title>Complete genome sequence of Fictibacillus phosphorivorans G25-29, a strain toxic to nematodes.</title>
        <authorList>
            <person name="Zheng Z."/>
        </authorList>
    </citation>
    <scope>NUCLEOTIDE SEQUENCE [LARGE SCALE GENOMIC DNA]</scope>
    <source>
        <strain evidence="2 3">G25-29</strain>
    </source>
</reference>
<feature type="transmembrane region" description="Helical" evidence="1">
    <location>
        <begin position="95"/>
        <end position="123"/>
    </location>
</feature>
<sequence>MNLILRIGNLLCLFIGFLGFTLTYQGVQANSDFLLFMDLQNIIILVPSLSLMIGAILVIMYDYISSKGRFSSAMLLTMSVAGTSFYVLFKDVYSYIGLSILGFELFLIVTMYFYICLFFRYFINKFDKT</sequence>
<keyword evidence="1" id="KW-1133">Transmembrane helix</keyword>
<dbReference type="EMBL" id="CP015378">
    <property type="protein sequence ID" value="ANC78653.1"/>
    <property type="molecule type" value="Genomic_DNA"/>
</dbReference>
<evidence type="ECO:0000313" key="3">
    <source>
        <dbReference type="Proteomes" id="UP000076623"/>
    </source>
</evidence>
<evidence type="ECO:0000313" key="2">
    <source>
        <dbReference type="EMBL" id="ANC78653.1"/>
    </source>
</evidence>
<dbReference type="Proteomes" id="UP000076623">
    <property type="component" value="Chromosome"/>
</dbReference>
<protein>
    <submittedName>
        <fullName evidence="2">Uncharacterized protein</fullName>
    </submittedName>
</protein>
<organism evidence="2 3">
    <name type="scientific">Fictibacillus phosphorivorans</name>
    <dbReference type="NCBI Taxonomy" id="1221500"/>
    <lineage>
        <taxon>Bacteria</taxon>
        <taxon>Bacillati</taxon>
        <taxon>Bacillota</taxon>
        <taxon>Bacilli</taxon>
        <taxon>Bacillales</taxon>
        <taxon>Fictibacillaceae</taxon>
        <taxon>Fictibacillus</taxon>
    </lineage>
</organism>
<name>A0A160IQB8_9BACL</name>
<dbReference type="AlphaFoldDB" id="A0A160IQB8"/>
<gene>
    <name evidence="2" type="ORF">ABE65_018365</name>
</gene>
<keyword evidence="1" id="KW-0812">Transmembrane</keyword>
<dbReference type="KEGG" id="fpn:ABE65_018365"/>
<dbReference type="RefSeq" id="WP_066398155.1">
    <property type="nucleotide sequence ID" value="NZ_CP015378.1"/>
</dbReference>
<keyword evidence="3" id="KW-1185">Reference proteome</keyword>
<feature type="transmembrane region" description="Helical" evidence="1">
    <location>
        <begin position="7"/>
        <end position="27"/>
    </location>
</feature>
<proteinExistence type="predicted"/>
<accession>A0A160IQB8</accession>